<sequence>LFKVLKNGIFGLRGVRRESGNASYKLVVEQRVAGYGESVSQGGHNVKENVNNAVTKIGECTTQPAESWTTSQKNCGQVIHTEDSCIVGKITM</sequence>
<name>A0A0R3TAQ3_RODNA</name>
<protein>
    <submittedName>
        <fullName evidence="1">Cytoplasmic protein</fullName>
    </submittedName>
</protein>
<dbReference type="WBParaSite" id="HNAJ_0000414201-mRNA-1">
    <property type="protein sequence ID" value="HNAJ_0000414201-mRNA-1"/>
    <property type="gene ID" value="HNAJ_0000414201"/>
</dbReference>
<accession>A0A0R3TAQ3</accession>
<reference evidence="1" key="1">
    <citation type="submission" date="2017-02" db="UniProtKB">
        <authorList>
            <consortium name="WormBaseParasite"/>
        </authorList>
    </citation>
    <scope>IDENTIFICATION</scope>
</reference>
<evidence type="ECO:0000313" key="1">
    <source>
        <dbReference type="WBParaSite" id="HNAJ_0000414201-mRNA-1"/>
    </source>
</evidence>
<proteinExistence type="predicted"/>
<dbReference type="AlphaFoldDB" id="A0A0R3TAQ3"/>
<organism evidence="1">
    <name type="scientific">Rodentolepis nana</name>
    <name type="common">Dwarf tapeworm</name>
    <name type="synonym">Hymenolepis nana</name>
    <dbReference type="NCBI Taxonomy" id="102285"/>
    <lineage>
        <taxon>Eukaryota</taxon>
        <taxon>Metazoa</taxon>
        <taxon>Spiralia</taxon>
        <taxon>Lophotrochozoa</taxon>
        <taxon>Platyhelminthes</taxon>
        <taxon>Cestoda</taxon>
        <taxon>Eucestoda</taxon>
        <taxon>Cyclophyllidea</taxon>
        <taxon>Hymenolepididae</taxon>
        <taxon>Rodentolepis</taxon>
    </lineage>
</organism>